<dbReference type="RefSeq" id="XP_019007472.1">
    <property type="nucleotide sequence ID" value="XM_019159420.1"/>
</dbReference>
<sequence>MVDRSIYTPPTIRINIRWDSLTSTLIILISLSTIACIYRLVKETNRGRTASRQSEKKSDHRIEQSPRRHEPKLEALPPYTKEKSASESGSVQEERDAYASEFPDLTKAADLASESDRSRMVKDKELYHKLQNYEDHLDVIEEARCRLIELFDQTLSESLVSPSDTILNIPSYDPTSLRDFLHNSHRIAANKYEAYVDRRKSGGPREMFPTREYALEWVRLAGVVKYVDGGWIGGILIGTGKSTSNPRGLCTIQETRQQYDNAALEREVSKMAWQVISEEFGDGDLEKNHIYLYEKLLNDTKLGAIQSNGKTAPGDIRGFDGLEEDQGVPRCWEAAVAQQCIGLLASTREFFPEALGFNLAYESLPYHLLVTARELIELKIDNYYFAIHVTIDNADSGHSAMARLAVERYLEGIRQREGEEVMQVIWKRIQVGYILAEGLPTTPSGPVEFEQVLNNLGQLSWRPRKEVAKSATRIEKRLSSLIIKKSRAAEKMHCTSRMKVGNLSIEEWLDPDSISEGKVLDFLRILSNKRPFVIKGEPERSRFMRDLEWGGKMFGAFTGSEVHAVKDWIMSLKPKSHSQGTYHHFTGHTVLIPDTAQVDNRKLTPFEIRAQDLRTLHDSSTLPPTSFDESLTADAVISRPIKITSLDYSKIRPIWYISTSLFECFQLQPSKFAAPLGMLTLRLFRSILGFGALHLREDICAGTDDLLRETQNDDLMGIWELGEILDRASGIMPPTDVIELARNTPVGKVNDICAKLLDLRIKPYKNVSLLFGISLALSKNLYSNISINELLTDMKGQSILKRITEEQIAIISDYVRNMKDSSDSENWEKEFIQGYLWAEAELSTID</sequence>
<dbReference type="Pfam" id="PF14518">
    <property type="entry name" value="Haem_oxygenas_2"/>
    <property type="match status" value="1"/>
</dbReference>
<dbReference type="SMART" id="SM01236">
    <property type="entry name" value="Haem_oxygenase_2"/>
    <property type="match status" value="1"/>
</dbReference>
<dbReference type="InterPro" id="IPR016084">
    <property type="entry name" value="Haem_Oase-like_multi-hlx"/>
</dbReference>
<reference evidence="3" key="1">
    <citation type="submission" date="2013-07" db="EMBL/GenBank/DDBJ databases">
        <title>The Genome Sequence of Cryptococcus pinus CBS10737.</title>
        <authorList>
            <consortium name="The Broad Institute Genome Sequencing Platform"/>
            <person name="Cuomo C."/>
            <person name="Litvintseva A."/>
            <person name="Chen Y."/>
            <person name="Heitman J."/>
            <person name="Sun S."/>
            <person name="Springer D."/>
            <person name="Dromer F."/>
            <person name="Young S.K."/>
            <person name="Zeng Q."/>
            <person name="Gargeya S."/>
            <person name="Fitzgerald M."/>
            <person name="Abouelleil A."/>
            <person name="Alvarado L."/>
            <person name="Berlin A.M."/>
            <person name="Chapman S.B."/>
            <person name="Dewar J."/>
            <person name="Goldberg J."/>
            <person name="Griggs A."/>
            <person name="Gujja S."/>
            <person name="Hansen M."/>
            <person name="Howarth C."/>
            <person name="Imamovic A."/>
            <person name="Larimer J."/>
            <person name="McCowan C."/>
            <person name="Murphy C."/>
            <person name="Pearson M."/>
            <person name="Priest M."/>
            <person name="Roberts A."/>
            <person name="Saif S."/>
            <person name="Shea T."/>
            <person name="Sykes S."/>
            <person name="Wortman J."/>
            <person name="Nusbaum C."/>
            <person name="Birren B."/>
        </authorList>
    </citation>
    <scope>NUCLEOTIDE SEQUENCE [LARGE SCALE GENOMIC DNA]</scope>
    <source>
        <strain evidence="3">CBS 10737</strain>
    </source>
</reference>
<gene>
    <name evidence="3" type="ORF">I206_07730</name>
    <name evidence="4" type="ORF">I206_103781</name>
</gene>
<evidence type="ECO:0000313" key="5">
    <source>
        <dbReference type="Proteomes" id="UP000094020"/>
    </source>
</evidence>
<evidence type="ECO:0000313" key="3">
    <source>
        <dbReference type="EMBL" id="OCF46253.1"/>
    </source>
</evidence>
<dbReference type="STRING" id="1296096.A0A1B9HSK1"/>
<dbReference type="Proteomes" id="UP000094020">
    <property type="component" value="Chromosome 5"/>
</dbReference>
<accession>A0A1B9HSK1</accession>
<dbReference type="GeneID" id="30176099"/>
<evidence type="ECO:0000256" key="1">
    <source>
        <dbReference type="SAM" id="MobiDB-lite"/>
    </source>
</evidence>
<dbReference type="EMBL" id="CP144523">
    <property type="protein sequence ID" value="WWC69838.1"/>
    <property type="molecule type" value="Genomic_DNA"/>
</dbReference>
<dbReference type="AlphaFoldDB" id="A0A1B9HSK1"/>
<keyword evidence="2" id="KW-0472">Membrane</keyword>
<evidence type="ECO:0000256" key="2">
    <source>
        <dbReference type="SAM" id="Phobius"/>
    </source>
</evidence>
<name>A0A1B9HSK1_9TREE</name>
<organism evidence="3">
    <name type="scientific">Kwoniella pini CBS 10737</name>
    <dbReference type="NCBI Taxonomy" id="1296096"/>
    <lineage>
        <taxon>Eukaryota</taxon>
        <taxon>Fungi</taxon>
        <taxon>Dikarya</taxon>
        <taxon>Basidiomycota</taxon>
        <taxon>Agaricomycotina</taxon>
        <taxon>Tremellomycetes</taxon>
        <taxon>Tremellales</taxon>
        <taxon>Cryptococcaceae</taxon>
        <taxon>Kwoniella</taxon>
    </lineage>
</organism>
<proteinExistence type="predicted"/>
<keyword evidence="5" id="KW-1185">Reference proteome</keyword>
<dbReference type="KEGG" id="kpin:30176099"/>
<dbReference type="OrthoDB" id="10057598at2759"/>
<evidence type="ECO:0000313" key="4">
    <source>
        <dbReference type="EMBL" id="WWC69838.1"/>
    </source>
</evidence>
<feature type="transmembrane region" description="Helical" evidence="2">
    <location>
        <begin position="21"/>
        <end position="41"/>
    </location>
</feature>
<dbReference type="EMBL" id="KV700118">
    <property type="protein sequence ID" value="OCF46253.1"/>
    <property type="molecule type" value="Genomic_DNA"/>
</dbReference>
<keyword evidence="2" id="KW-0812">Transmembrane</keyword>
<feature type="compositionally biased region" description="Basic and acidic residues" evidence="1">
    <location>
        <begin position="53"/>
        <end position="73"/>
    </location>
</feature>
<reference evidence="3" key="3">
    <citation type="submission" date="2016-07" db="EMBL/GenBank/DDBJ databases">
        <title>Evolution of pathogenesis and genome organization in the Tremellales.</title>
        <authorList>
            <person name="Cuomo C."/>
            <person name="Litvintseva A."/>
            <person name="Heitman J."/>
            <person name="Chen Y."/>
            <person name="Sun S."/>
            <person name="Springer D."/>
            <person name="Dromer F."/>
            <person name="Young S."/>
            <person name="Zeng Q."/>
            <person name="Chapman S."/>
            <person name="Gujja S."/>
            <person name="Saif S."/>
            <person name="Birren B."/>
        </authorList>
    </citation>
    <scope>NUCLEOTIDE SEQUENCE</scope>
    <source>
        <strain evidence="3">CBS 10737</strain>
    </source>
</reference>
<protein>
    <submittedName>
        <fullName evidence="3">Uncharacterized protein</fullName>
    </submittedName>
</protein>
<keyword evidence="2" id="KW-1133">Transmembrane helix</keyword>
<feature type="region of interest" description="Disordered" evidence="1">
    <location>
        <begin position="47"/>
        <end position="99"/>
    </location>
</feature>
<reference evidence="4" key="4">
    <citation type="submission" date="2024-02" db="EMBL/GenBank/DDBJ databases">
        <title>Comparative genomics of Cryptococcus and Kwoniella reveals pathogenesis evolution and contrasting modes of karyotype evolution via chromosome fusion or intercentromeric recombination.</title>
        <authorList>
            <person name="Coelho M.A."/>
            <person name="David-Palma M."/>
            <person name="Shea T."/>
            <person name="Bowers K."/>
            <person name="McGinley-Smith S."/>
            <person name="Mohammad A.W."/>
            <person name="Gnirke A."/>
            <person name="Yurkov A.M."/>
            <person name="Nowrousian M."/>
            <person name="Sun S."/>
            <person name="Cuomo C.A."/>
            <person name="Heitman J."/>
        </authorList>
    </citation>
    <scope>NUCLEOTIDE SEQUENCE</scope>
    <source>
        <strain evidence="4">CBS 10737</strain>
    </source>
</reference>
<reference evidence="4" key="2">
    <citation type="submission" date="2013-07" db="EMBL/GenBank/DDBJ databases">
        <authorList>
            <consortium name="The Broad Institute Genome Sequencing Platform"/>
            <person name="Cuomo C."/>
            <person name="Litvintseva A."/>
            <person name="Chen Y."/>
            <person name="Heitman J."/>
            <person name="Sun S."/>
            <person name="Springer D."/>
            <person name="Dromer F."/>
            <person name="Young S.K."/>
            <person name="Zeng Q."/>
            <person name="Gargeya S."/>
            <person name="Fitzgerald M."/>
            <person name="Abouelleil A."/>
            <person name="Alvarado L."/>
            <person name="Berlin A.M."/>
            <person name="Chapman S.B."/>
            <person name="Dewar J."/>
            <person name="Goldberg J."/>
            <person name="Griggs A."/>
            <person name="Gujja S."/>
            <person name="Hansen M."/>
            <person name="Howarth C."/>
            <person name="Imamovic A."/>
            <person name="Larimer J."/>
            <person name="McCowan C."/>
            <person name="Murphy C."/>
            <person name="Pearson M."/>
            <person name="Priest M."/>
            <person name="Roberts A."/>
            <person name="Saif S."/>
            <person name="Shea T."/>
            <person name="Sykes S."/>
            <person name="Wortman J."/>
            <person name="Nusbaum C."/>
            <person name="Birren B."/>
        </authorList>
    </citation>
    <scope>NUCLEOTIDE SEQUENCE</scope>
    <source>
        <strain evidence="4">CBS 10737</strain>
    </source>
</reference>
<dbReference type="Gene3D" id="1.20.910.10">
    <property type="entry name" value="Heme oxygenase-like"/>
    <property type="match status" value="1"/>
</dbReference>